<dbReference type="RefSeq" id="WP_048085353.1">
    <property type="nucleotide sequence ID" value="NZ_CP006933.1"/>
</dbReference>
<reference evidence="3" key="3">
    <citation type="submission" date="2020-10" db="EMBL/GenBank/DDBJ databases">
        <title>Dehalococcoides mccartyi of a TCE/Cr reducing biochatode.</title>
        <authorList>
            <person name="Matturro B."/>
        </authorList>
    </citation>
    <scope>NUCLEOTIDE SEQUENCE</scope>
    <source>
        <strain evidence="3">Bin2</strain>
    </source>
</reference>
<evidence type="ECO:0000313" key="5">
    <source>
        <dbReference type="Proteomes" id="UP000062768"/>
    </source>
</evidence>
<dbReference type="EMBL" id="JADIIL010000003">
    <property type="protein sequence ID" value="MBF4473950.1"/>
    <property type="molecule type" value="Genomic_DNA"/>
</dbReference>
<evidence type="ECO:0000313" key="2">
    <source>
        <dbReference type="EMBL" id="CEL24395.1"/>
    </source>
</evidence>
<keyword evidence="5" id="KW-1185">Reference proteome</keyword>
<dbReference type="PATRIC" id="fig|2162.10.peg.782"/>
<evidence type="ECO:0000313" key="4">
    <source>
        <dbReference type="Proteomes" id="UP000029661"/>
    </source>
</evidence>
<organism evidence="1 4">
    <name type="scientific">Methanobacterium formicicum</name>
    <dbReference type="NCBI Taxonomy" id="2162"/>
    <lineage>
        <taxon>Archaea</taxon>
        <taxon>Methanobacteriati</taxon>
        <taxon>Methanobacteriota</taxon>
        <taxon>Methanomada group</taxon>
        <taxon>Methanobacteria</taxon>
        <taxon>Methanobacteriales</taxon>
        <taxon>Methanobacteriaceae</taxon>
        <taxon>Methanobacterium</taxon>
    </lineage>
</organism>
<name>A0A089ZID0_METFO</name>
<dbReference type="Proteomes" id="UP000606900">
    <property type="component" value="Unassembled WGS sequence"/>
</dbReference>
<evidence type="ECO:0000313" key="1">
    <source>
        <dbReference type="EMBL" id="AIS32373.1"/>
    </source>
</evidence>
<reference evidence="2" key="2">
    <citation type="submission" date="2014-09" db="EMBL/GenBank/DDBJ databases">
        <authorList>
            <person name="Bishop-Lilly K.A."/>
            <person name="Broomall S.M."/>
            <person name="Chain P.S."/>
            <person name="Chertkov O."/>
            <person name="Coyne S.R."/>
            <person name="Daligault H.E."/>
            <person name="Davenport K.W."/>
            <person name="Erkkila T."/>
            <person name="Frey K.G."/>
            <person name="Gibbons H.S."/>
            <person name="Gu W."/>
            <person name="Jaissle J."/>
            <person name="Johnson S.L."/>
            <person name="Koroleva G.I."/>
            <person name="Ladner J.T."/>
            <person name="Lo C.-C."/>
            <person name="Minogue T.D."/>
            <person name="Munk C."/>
            <person name="Palacios G.F."/>
            <person name="Redden C.L."/>
            <person name="Rosenzweig C.N."/>
            <person name="Scholz M.B."/>
            <person name="Teshima H."/>
            <person name="Xu Y."/>
        </authorList>
    </citation>
    <scope>NUCLEOTIDE SEQUENCE</scope>
    <source>
        <strain evidence="2">Mb9</strain>
    </source>
</reference>
<gene>
    <name evidence="1" type="ORF">BRM9_1559</name>
    <name evidence="3" type="ORF">ISP06_00555</name>
    <name evidence="2" type="ORF">MB9_0752</name>
</gene>
<reference evidence="1" key="1">
    <citation type="submission" date="2013-12" db="EMBL/GenBank/DDBJ databases">
        <title>The complete genome sequence of Methanobacterium sp. BRM9.</title>
        <authorList>
            <consortium name="Pastoral Greenhouse Gas Research Consortium"/>
            <person name="Kelly W.J."/>
            <person name="Leahy S.C."/>
            <person name="Perry R."/>
            <person name="Li D."/>
            <person name="Altermann E."/>
            <person name="Lambie S.C."/>
            <person name="Attwood G.T."/>
        </authorList>
    </citation>
    <scope>NUCLEOTIDE SEQUENCE [LARGE SCALE GENOMIC DNA]</scope>
    <source>
        <strain evidence="1">BRM9</strain>
    </source>
</reference>
<proteinExistence type="predicted"/>
<protein>
    <submittedName>
        <fullName evidence="3">Zinc ribbon domain-containing protein</fullName>
    </submittedName>
</protein>
<dbReference type="EMBL" id="CP006933">
    <property type="protein sequence ID" value="AIS32373.1"/>
    <property type="molecule type" value="Genomic_DNA"/>
</dbReference>
<dbReference type="EMBL" id="LN734822">
    <property type="protein sequence ID" value="CEL24395.1"/>
    <property type="molecule type" value="Genomic_DNA"/>
</dbReference>
<sequence>MADSESDYSENGNFKTCPYCLASIPKAAVKCSHCHEWVDKKGSDLKGTIGDATITSAFKTGIQEIILILRNFDFL</sequence>
<dbReference type="AlphaFoldDB" id="A0A089ZID0"/>
<dbReference type="Proteomes" id="UP000029661">
    <property type="component" value="Chromosome"/>
</dbReference>
<dbReference type="GeneID" id="26739009"/>
<dbReference type="Proteomes" id="UP000062768">
    <property type="component" value="Chromosome I"/>
</dbReference>
<dbReference type="KEGG" id="mfc:BRM9_1559"/>
<accession>A0A089ZID0</accession>
<evidence type="ECO:0000313" key="3">
    <source>
        <dbReference type="EMBL" id="MBF4473950.1"/>
    </source>
</evidence>